<protein>
    <submittedName>
        <fullName evidence="1">Uncharacterized protein</fullName>
    </submittedName>
</protein>
<organism evidence="1 2">
    <name type="scientific">Chlorobaculum tepidum (strain ATCC 49652 / DSM 12025 / NBRC 103806 / TLS)</name>
    <name type="common">Chlorobium tepidum</name>
    <dbReference type="NCBI Taxonomy" id="194439"/>
    <lineage>
        <taxon>Bacteria</taxon>
        <taxon>Pseudomonadati</taxon>
        <taxon>Chlorobiota</taxon>
        <taxon>Chlorobiia</taxon>
        <taxon>Chlorobiales</taxon>
        <taxon>Chlorobiaceae</taxon>
        <taxon>Chlorobaculum</taxon>
    </lineage>
</organism>
<evidence type="ECO:0000313" key="1">
    <source>
        <dbReference type="EMBL" id="AAM72631.1"/>
    </source>
</evidence>
<gene>
    <name evidence="1" type="ordered locus">CT1403</name>
</gene>
<dbReference type="AlphaFoldDB" id="Q8KCL2"/>
<accession>Q8KCL2</accession>
<dbReference type="STRING" id="194439.CT1403"/>
<proteinExistence type="predicted"/>
<dbReference type="OrthoDB" id="9813383at2"/>
<dbReference type="HOGENOM" id="CLU_3041752_0_0_10"/>
<dbReference type="KEGG" id="cte:CT1403"/>
<evidence type="ECO:0000313" key="2">
    <source>
        <dbReference type="Proteomes" id="UP000001007"/>
    </source>
</evidence>
<dbReference type="EMBL" id="AE006470">
    <property type="protein sequence ID" value="AAM72631.1"/>
    <property type="molecule type" value="Genomic_DNA"/>
</dbReference>
<sequence>MGRGVACSGAVCRGVTGSHAMVIDNLLWSVAIGWWIRELIAIRTGGRRARSPSS</sequence>
<reference evidence="1 2" key="1">
    <citation type="journal article" date="2002" name="Proc. Natl. Acad. Sci. U.S.A.">
        <title>The complete genome sequence of Chlorobium tepidum TLS, a photosynthetic, anaerobic, green-sulfur bacterium.</title>
        <authorList>
            <person name="Eisen J.A."/>
            <person name="Nelson K.E."/>
            <person name="Paulsen I.T."/>
            <person name="Heidelberg J.F."/>
            <person name="Wu M."/>
            <person name="Dodson R.J."/>
            <person name="Deboy R."/>
            <person name="Gwinn M.L."/>
            <person name="Nelson W.C."/>
            <person name="Haft D.H."/>
            <person name="Hickey E.K."/>
            <person name="Peterson J.D."/>
            <person name="Durkin A.S."/>
            <person name="Kolonay J.L."/>
            <person name="Yang F."/>
            <person name="Holt I."/>
            <person name="Umayam L.A."/>
            <person name="Mason T."/>
            <person name="Brenner M."/>
            <person name="Shea T.P."/>
            <person name="Parksey D."/>
            <person name="Nierman W.C."/>
            <person name="Feldblyum T.V."/>
            <person name="Hansen C.L."/>
            <person name="Craven M.B."/>
            <person name="Radune D."/>
            <person name="Vamathevan J."/>
            <person name="Khouri H."/>
            <person name="White O."/>
            <person name="Gruber T.M."/>
            <person name="Ketchum K.A."/>
            <person name="Venter J.C."/>
            <person name="Tettelin H."/>
            <person name="Bryant D.A."/>
            <person name="Fraser C.M."/>
        </authorList>
    </citation>
    <scope>NUCLEOTIDE SEQUENCE [LARGE SCALE GENOMIC DNA]</scope>
    <source>
        <strain evidence="2">ATCC 49652 / DSM 12025 / NBRC 103806 / TLS</strain>
    </source>
</reference>
<keyword evidence="2" id="KW-1185">Reference proteome</keyword>
<name>Q8KCL2_CHLTE</name>
<dbReference type="Proteomes" id="UP000001007">
    <property type="component" value="Chromosome"/>
</dbReference>
<dbReference type="EnsemblBacteria" id="AAM72631">
    <property type="protein sequence ID" value="AAM72631"/>
    <property type="gene ID" value="CT1403"/>
</dbReference>